<dbReference type="AlphaFoldDB" id="A0A433UJK3"/>
<organism evidence="2 3">
    <name type="scientific">Dulcicalothrix desertica PCC 7102</name>
    <dbReference type="NCBI Taxonomy" id="232991"/>
    <lineage>
        <taxon>Bacteria</taxon>
        <taxon>Bacillati</taxon>
        <taxon>Cyanobacteriota</taxon>
        <taxon>Cyanophyceae</taxon>
        <taxon>Nostocales</taxon>
        <taxon>Calotrichaceae</taxon>
        <taxon>Dulcicalothrix</taxon>
    </lineage>
</organism>
<dbReference type="GO" id="GO:0003677">
    <property type="term" value="F:DNA binding"/>
    <property type="evidence" value="ECO:0007669"/>
    <property type="project" value="InterPro"/>
</dbReference>
<reference evidence="2" key="1">
    <citation type="submission" date="2018-12" db="EMBL/GenBank/DDBJ databases">
        <authorList>
            <person name="Will S."/>
            <person name="Neumann-Schaal M."/>
            <person name="Henke P."/>
        </authorList>
    </citation>
    <scope>NUCLEOTIDE SEQUENCE</scope>
    <source>
        <strain evidence="2">PCC 7102</strain>
    </source>
</reference>
<dbReference type="CDD" id="cd00093">
    <property type="entry name" value="HTH_XRE"/>
    <property type="match status" value="1"/>
</dbReference>
<dbReference type="InterPro" id="IPR010982">
    <property type="entry name" value="Lambda_DNA-bd_dom_sf"/>
</dbReference>
<comment type="caution">
    <text evidence="2">The sequence shown here is derived from an EMBL/GenBank/DDBJ whole genome shotgun (WGS) entry which is preliminary data.</text>
</comment>
<evidence type="ECO:0000259" key="1">
    <source>
        <dbReference type="Pfam" id="PF13443"/>
    </source>
</evidence>
<proteinExistence type="predicted"/>
<reference evidence="2" key="2">
    <citation type="journal article" date="2019" name="Genome Biol. Evol.">
        <title>Day and night: Metabolic profiles and evolutionary relationships of six axenic non-marine cyanobacteria.</title>
        <authorList>
            <person name="Will S.E."/>
            <person name="Henke P."/>
            <person name="Boedeker C."/>
            <person name="Huang S."/>
            <person name="Brinkmann H."/>
            <person name="Rohde M."/>
            <person name="Jarek M."/>
            <person name="Friedl T."/>
            <person name="Seufert S."/>
            <person name="Schumacher M."/>
            <person name="Overmann J."/>
            <person name="Neumann-Schaal M."/>
            <person name="Petersen J."/>
        </authorList>
    </citation>
    <scope>NUCLEOTIDE SEQUENCE [LARGE SCALE GENOMIC DNA]</scope>
    <source>
        <strain evidence="2">PCC 7102</strain>
    </source>
</reference>
<dbReference type="EMBL" id="RSCL01000052">
    <property type="protein sequence ID" value="RUS94002.1"/>
    <property type="molecule type" value="Genomic_DNA"/>
</dbReference>
<sequence>MADKKITNRELAELSGVHTTSISRLKNVDEIRQISGKVLKNLCDGLSRAYRKRGDNQIIAPGDLLDYTYDGDDLNI</sequence>
<dbReference type="SUPFAM" id="SSF47413">
    <property type="entry name" value="lambda repressor-like DNA-binding domains"/>
    <property type="match status" value="1"/>
</dbReference>
<name>A0A433UJK3_9CYAN</name>
<evidence type="ECO:0000313" key="2">
    <source>
        <dbReference type="EMBL" id="RUS94002.1"/>
    </source>
</evidence>
<keyword evidence="3" id="KW-1185">Reference proteome</keyword>
<dbReference type="InterPro" id="IPR001387">
    <property type="entry name" value="Cro/C1-type_HTH"/>
</dbReference>
<dbReference type="Pfam" id="PF13443">
    <property type="entry name" value="HTH_26"/>
    <property type="match status" value="1"/>
</dbReference>
<feature type="domain" description="HTH cro/C1-type" evidence="1">
    <location>
        <begin position="1"/>
        <end position="46"/>
    </location>
</feature>
<evidence type="ECO:0000313" key="3">
    <source>
        <dbReference type="Proteomes" id="UP000271624"/>
    </source>
</evidence>
<accession>A0A433UJK3</accession>
<protein>
    <recommendedName>
        <fullName evidence="1">HTH cro/C1-type domain-containing protein</fullName>
    </recommendedName>
</protein>
<gene>
    <name evidence="2" type="ORF">DSM106972_094730</name>
</gene>
<dbReference type="Proteomes" id="UP000271624">
    <property type="component" value="Unassembled WGS sequence"/>
</dbReference>